<gene>
    <name evidence="1" type="ORF">SAMN04488102_10963</name>
</gene>
<dbReference type="Proteomes" id="UP000199612">
    <property type="component" value="Unassembled WGS sequence"/>
</dbReference>
<accession>A0A1I1JZ83</accession>
<organism evidence="1 2">
    <name type="scientific">Alkalibacterium subtropicum</name>
    <dbReference type="NCBI Taxonomy" id="753702"/>
    <lineage>
        <taxon>Bacteria</taxon>
        <taxon>Bacillati</taxon>
        <taxon>Bacillota</taxon>
        <taxon>Bacilli</taxon>
        <taxon>Lactobacillales</taxon>
        <taxon>Carnobacteriaceae</taxon>
        <taxon>Alkalibacterium</taxon>
    </lineage>
</organism>
<evidence type="ECO:0000313" key="2">
    <source>
        <dbReference type="Proteomes" id="UP000199612"/>
    </source>
</evidence>
<keyword evidence="2" id="KW-1185">Reference proteome</keyword>
<name>A0A1I1JZ83_9LACT</name>
<proteinExistence type="predicted"/>
<sequence>MELTKITLTSGATYIVSHAPEDVYQRVTHSDGKPKNHIHLFTLENGAEMYINATYILSIEKVPSHNREDTPTDTAEDRSRVKANVKAAKEFKEDLDGNME</sequence>
<reference evidence="2" key="1">
    <citation type="submission" date="2016-10" db="EMBL/GenBank/DDBJ databases">
        <authorList>
            <person name="Varghese N."/>
            <person name="Submissions S."/>
        </authorList>
    </citation>
    <scope>NUCLEOTIDE SEQUENCE [LARGE SCALE GENOMIC DNA]</scope>
    <source>
        <strain evidence="2">DSM 23664</strain>
    </source>
</reference>
<dbReference type="AlphaFoldDB" id="A0A1I1JZ83"/>
<protein>
    <submittedName>
        <fullName evidence="1">Uncharacterized protein</fullName>
    </submittedName>
</protein>
<evidence type="ECO:0000313" key="1">
    <source>
        <dbReference type="EMBL" id="SFC53242.1"/>
    </source>
</evidence>
<dbReference type="STRING" id="753702.SAMN04488102_10963"/>
<dbReference type="EMBL" id="FOLT01000009">
    <property type="protein sequence ID" value="SFC53242.1"/>
    <property type="molecule type" value="Genomic_DNA"/>
</dbReference>